<dbReference type="Gene3D" id="3.30.420.10">
    <property type="entry name" value="Ribonuclease H-like superfamily/Ribonuclease H"/>
    <property type="match status" value="1"/>
</dbReference>
<evidence type="ECO:0000256" key="1">
    <source>
        <dbReference type="ARBA" id="ARBA00001936"/>
    </source>
</evidence>
<evidence type="ECO:0000256" key="10">
    <source>
        <dbReference type="ARBA" id="ARBA00022801"/>
    </source>
</evidence>
<evidence type="ECO:0000256" key="6">
    <source>
        <dbReference type="ARBA" id="ARBA00022695"/>
    </source>
</evidence>
<protein>
    <recommendedName>
        <fullName evidence="4 16">DNA polymerase III subunit epsilon</fullName>
        <ecNumber evidence="3 16">2.7.7.7</ecNumber>
    </recommendedName>
</protein>
<keyword evidence="8 16" id="KW-0540">Nuclease</keyword>
<comment type="catalytic activity">
    <reaction evidence="15 16">
        <text>DNA(n) + a 2'-deoxyribonucleoside 5'-triphosphate = DNA(n+1) + diphosphate</text>
        <dbReference type="Rhea" id="RHEA:22508"/>
        <dbReference type="Rhea" id="RHEA-COMP:17339"/>
        <dbReference type="Rhea" id="RHEA-COMP:17340"/>
        <dbReference type="ChEBI" id="CHEBI:33019"/>
        <dbReference type="ChEBI" id="CHEBI:61560"/>
        <dbReference type="ChEBI" id="CHEBI:173112"/>
        <dbReference type="EC" id="2.7.7.7"/>
    </reaction>
</comment>
<comment type="function">
    <text evidence="16">DNA polymerase III is a complex, multichain enzyme responsible for most of the replicative synthesis in bacteria. The epsilon subunit contain the editing function and is a proofreading 3'-5' exonuclease.</text>
</comment>
<evidence type="ECO:0000259" key="17">
    <source>
        <dbReference type="SMART" id="SM00479"/>
    </source>
</evidence>
<dbReference type="Proteomes" id="UP001331561">
    <property type="component" value="Unassembled WGS sequence"/>
</dbReference>
<keyword evidence="6 16" id="KW-0548">Nucleotidyltransferase</keyword>
<comment type="subunit">
    <text evidence="16">DNA polymerase III contains a core (composed of alpha, epsilon and theta chains) that associates with a tau subunit. This core dimerizes to form the POLIII' complex. PolIII' associates with the gamma complex (composed of gamma, delta, delta', psi and chi chains) and with the beta chain to form the complete DNA polymerase III complex.</text>
</comment>
<name>A0ABU6K7Z1_9RHOO</name>
<evidence type="ECO:0000313" key="18">
    <source>
        <dbReference type="EMBL" id="MEC5387711.1"/>
    </source>
</evidence>
<evidence type="ECO:0000256" key="12">
    <source>
        <dbReference type="ARBA" id="ARBA00022842"/>
    </source>
</evidence>
<reference evidence="18 19" key="1">
    <citation type="submission" date="2024-01" db="EMBL/GenBank/DDBJ databases">
        <title>Uliginosibacterium soil sp. nov.</title>
        <authorList>
            <person name="Lv Y."/>
        </authorList>
    </citation>
    <scope>NUCLEOTIDE SEQUENCE [LARGE SCALE GENOMIC DNA]</scope>
    <source>
        <strain evidence="18 19">H3</strain>
    </source>
</reference>
<sequence length="237" mass="26490">MRQVMLDTETTGLDWRTGDRVVEIGCVELLNRKLSGRNYHVYLNPERDVGDSERIHGLSDEFLADKPLFSKIAAEFIDYVSGAELVIHNANFDVGFLNMELERLGLTRVNVLCPSVIDTVRVAKEMFPGKKASLDALCDRYAINNSHRTLHGALLDAELLAEVYLAMTRGQETLTIGLDEPGVADQQRDRTGLAAERPRLRVVRASEGELVEHDKVLQEIAKKAKCLWLPPPEPVVS</sequence>
<dbReference type="SUPFAM" id="SSF53098">
    <property type="entry name" value="Ribonuclease H-like"/>
    <property type="match status" value="1"/>
</dbReference>
<comment type="cofactor">
    <cofactor evidence="1 16">
        <name>Mn(2+)</name>
        <dbReference type="ChEBI" id="CHEBI:29035"/>
    </cofactor>
</comment>
<dbReference type="InterPro" id="IPR036397">
    <property type="entry name" value="RNaseH_sf"/>
</dbReference>
<evidence type="ECO:0000256" key="8">
    <source>
        <dbReference type="ARBA" id="ARBA00022722"/>
    </source>
</evidence>
<evidence type="ECO:0000256" key="7">
    <source>
        <dbReference type="ARBA" id="ARBA00022705"/>
    </source>
</evidence>
<dbReference type="InterPro" id="IPR012337">
    <property type="entry name" value="RNaseH-like_sf"/>
</dbReference>
<dbReference type="SMART" id="SM00479">
    <property type="entry name" value="EXOIII"/>
    <property type="match status" value="1"/>
</dbReference>
<keyword evidence="19" id="KW-1185">Reference proteome</keyword>
<dbReference type="InterPro" id="IPR006309">
    <property type="entry name" value="DnaQ_proteo"/>
</dbReference>
<evidence type="ECO:0000256" key="14">
    <source>
        <dbReference type="ARBA" id="ARBA00023211"/>
    </source>
</evidence>
<comment type="caution">
    <text evidence="18">The sequence shown here is derived from an EMBL/GenBank/DDBJ whole genome shotgun (WGS) entry which is preliminary data.</text>
</comment>
<dbReference type="EMBL" id="JAYXHS010000004">
    <property type="protein sequence ID" value="MEC5387711.1"/>
    <property type="molecule type" value="Genomic_DNA"/>
</dbReference>
<keyword evidence="12 16" id="KW-0460">Magnesium</keyword>
<dbReference type="GO" id="GO:0003887">
    <property type="term" value="F:DNA-directed DNA polymerase activity"/>
    <property type="evidence" value="ECO:0007669"/>
    <property type="project" value="UniProtKB-EC"/>
</dbReference>
<evidence type="ECO:0000256" key="5">
    <source>
        <dbReference type="ARBA" id="ARBA00022679"/>
    </source>
</evidence>
<keyword evidence="5 16" id="KW-0808">Transferase</keyword>
<dbReference type="NCBIfam" id="NF004316">
    <property type="entry name" value="PRK05711.1"/>
    <property type="match status" value="1"/>
</dbReference>
<evidence type="ECO:0000256" key="9">
    <source>
        <dbReference type="ARBA" id="ARBA00022723"/>
    </source>
</evidence>
<dbReference type="InterPro" id="IPR013520">
    <property type="entry name" value="Ribonucl_H"/>
</dbReference>
<evidence type="ECO:0000313" key="19">
    <source>
        <dbReference type="Proteomes" id="UP001331561"/>
    </source>
</evidence>
<gene>
    <name evidence="16 18" type="primary">dnaQ</name>
    <name evidence="18" type="ORF">VVD49_18405</name>
</gene>
<evidence type="ECO:0000256" key="4">
    <source>
        <dbReference type="ARBA" id="ARBA00020352"/>
    </source>
</evidence>
<dbReference type="PANTHER" id="PTHR30231">
    <property type="entry name" value="DNA POLYMERASE III SUBUNIT EPSILON"/>
    <property type="match status" value="1"/>
</dbReference>
<proteinExistence type="predicted"/>
<dbReference type="Pfam" id="PF00929">
    <property type="entry name" value="RNase_T"/>
    <property type="match status" value="1"/>
</dbReference>
<keyword evidence="11 16" id="KW-0269">Exonuclease</keyword>
<evidence type="ECO:0000256" key="13">
    <source>
        <dbReference type="ARBA" id="ARBA00022932"/>
    </source>
</evidence>
<dbReference type="NCBIfam" id="TIGR01406">
    <property type="entry name" value="dnaQ_proteo"/>
    <property type="match status" value="1"/>
</dbReference>
<dbReference type="NCBIfam" id="TIGR00573">
    <property type="entry name" value="dnaq"/>
    <property type="match status" value="1"/>
</dbReference>
<keyword evidence="9 16" id="KW-0479">Metal-binding</keyword>
<keyword evidence="7 16" id="KW-0235">DNA replication</keyword>
<keyword evidence="10 16" id="KW-0378">Hydrolase</keyword>
<dbReference type="EC" id="2.7.7.7" evidence="3 16"/>
<keyword evidence="14 16" id="KW-0464">Manganese</keyword>
<evidence type="ECO:0000256" key="11">
    <source>
        <dbReference type="ARBA" id="ARBA00022839"/>
    </source>
</evidence>
<keyword evidence="13 16" id="KW-0239">DNA-directed DNA polymerase</keyword>
<comment type="cofactor">
    <cofactor evidence="2 16">
        <name>Mg(2+)</name>
        <dbReference type="ChEBI" id="CHEBI:18420"/>
    </cofactor>
</comment>
<dbReference type="CDD" id="cd06131">
    <property type="entry name" value="DNA_pol_III_epsilon_Ecoli_like"/>
    <property type="match status" value="1"/>
</dbReference>
<evidence type="ECO:0000256" key="2">
    <source>
        <dbReference type="ARBA" id="ARBA00001946"/>
    </source>
</evidence>
<dbReference type="InterPro" id="IPR006054">
    <property type="entry name" value="DnaQ"/>
</dbReference>
<accession>A0ABU6K7Z1</accession>
<dbReference type="PANTHER" id="PTHR30231:SF41">
    <property type="entry name" value="DNA POLYMERASE III SUBUNIT EPSILON"/>
    <property type="match status" value="1"/>
</dbReference>
<organism evidence="18 19">
    <name type="scientific">Uliginosibacterium silvisoli</name>
    <dbReference type="NCBI Taxonomy" id="3114758"/>
    <lineage>
        <taxon>Bacteria</taxon>
        <taxon>Pseudomonadati</taxon>
        <taxon>Pseudomonadota</taxon>
        <taxon>Betaproteobacteria</taxon>
        <taxon>Rhodocyclales</taxon>
        <taxon>Zoogloeaceae</taxon>
        <taxon>Uliginosibacterium</taxon>
    </lineage>
</organism>
<dbReference type="RefSeq" id="WP_327600685.1">
    <property type="nucleotide sequence ID" value="NZ_JAYXHS010000004.1"/>
</dbReference>
<evidence type="ECO:0000256" key="3">
    <source>
        <dbReference type="ARBA" id="ARBA00012417"/>
    </source>
</evidence>
<evidence type="ECO:0000256" key="15">
    <source>
        <dbReference type="ARBA" id="ARBA00049244"/>
    </source>
</evidence>
<feature type="domain" description="Exonuclease" evidence="17">
    <location>
        <begin position="2"/>
        <end position="173"/>
    </location>
</feature>
<evidence type="ECO:0000256" key="16">
    <source>
        <dbReference type="RuleBase" id="RU364087"/>
    </source>
</evidence>